<name>A0AA36MMK3_9DINO</name>
<reference evidence="1" key="1">
    <citation type="submission" date="2023-08" db="EMBL/GenBank/DDBJ databases">
        <authorList>
            <person name="Chen Y."/>
            <person name="Shah S."/>
            <person name="Dougan E. K."/>
            <person name="Thang M."/>
            <person name="Chan C."/>
        </authorList>
    </citation>
    <scope>NUCLEOTIDE SEQUENCE</scope>
</reference>
<comment type="caution">
    <text evidence="1">The sequence shown here is derived from an EMBL/GenBank/DDBJ whole genome shotgun (WGS) entry which is preliminary data.</text>
</comment>
<feature type="non-terminal residue" evidence="1">
    <location>
        <position position="188"/>
    </location>
</feature>
<gene>
    <name evidence="1" type="ORF">EVOR1521_LOCUS6252</name>
</gene>
<evidence type="ECO:0000313" key="2">
    <source>
        <dbReference type="Proteomes" id="UP001178507"/>
    </source>
</evidence>
<accession>A0AA36MMK3</accession>
<dbReference type="Proteomes" id="UP001178507">
    <property type="component" value="Unassembled WGS sequence"/>
</dbReference>
<protein>
    <submittedName>
        <fullName evidence="1">Uncharacterized protein</fullName>
    </submittedName>
</protein>
<evidence type="ECO:0000313" key="1">
    <source>
        <dbReference type="EMBL" id="CAJ1377461.1"/>
    </source>
</evidence>
<proteinExistence type="predicted"/>
<organism evidence="1 2">
    <name type="scientific">Effrenium voratum</name>
    <dbReference type="NCBI Taxonomy" id="2562239"/>
    <lineage>
        <taxon>Eukaryota</taxon>
        <taxon>Sar</taxon>
        <taxon>Alveolata</taxon>
        <taxon>Dinophyceae</taxon>
        <taxon>Suessiales</taxon>
        <taxon>Symbiodiniaceae</taxon>
        <taxon>Effrenium</taxon>
    </lineage>
</organism>
<sequence length="188" mass="20676">RFFDALDAEKAGSLTKEHMLMLIRTLKKVVKETTITQGPNLAEEGDASAVTKLEAGDVVELLSSPSEEGDMMRAQCRSMKDGSKGWVTLKGNQGTVHLADGGALWKVLKETSLTSTFEIDSEEAKELSKQMVDNTRKLRPGEVVEVREWMRKEEKSGLMRMKCKAKLDGKVGWVTAVGNAGTVFLTVQ</sequence>
<dbReference type="AlphaFoldDB" id="A0AA36MMK3"/>
<dbReference type="EMBL" id="CAUJNA010000464">
    <property type="protein sequence ID" value="CAJ1377461.1"/>
    <property type="molecule type" value="Genomic_DNA"/>
</dbReference>
<keyword evidence="2" id="KW-1185">Reference proteome</keyword>